<reference evidence="10 11" key="1">
    <citation type="submission" date="2023-05" db="EMBL/GenBank/DDBJ databases">
        <title>A 100% complete, gapless, phased diploid assembly of the Scenedesmus obliquus UTEX 3031 genome.</title>
        <authorList>
            <person name="Biondi T.C."/>
            <person name="Hanschen E.R."/>
            <person name="Kwon T."/>
            <person name="Eng W."/>
            <person name="Kruse C.P.S."/>
            <person name="Koehler S.I."/>
            <person name="Kunde Y."/>
            <person name="Gleasner C.D."/>
            <person name="You Mak K.T."/>
            <person name="Polle J."/>
            <person name="Hovde B.T."/>
            <person name="Starkenburg S.R."/>
        </authorList>
    </citation>
    <scope>NUCLEOTIDE SEQUENCE [LARGE SCALE GENOMIC DNA]</scope>
    <source>
        <strain evidence="10 11">DOE0152z</strain>
    </source>
</reference>
<evidence type="ECO:0000256" key="8">
    <source>
        <dbReference type="SAM" id="MobiDB-lite"/>
    </source>
</evidence>
<feature type="coiled-coil region" evidence="7">
    <location>
        <begin position="279"/>
        <end position="331"/>
    </location>
</feature>
<keyword evidence="3 9" id="KW-1133">Transmembrane helix</keyword>
<evidence type="ECO:0000256" key="6">
    <source>
        <dbReference type="ARBA" id="ARBA00023136"/>
    </source>
</evidence>
<evidence type="ECO:0000256" key="7">
    <source>
        <dbReference type="SAM" id="Coils"/>
    </source>
</evidence>
<dbReference type="PANTHER" id="PTHR13815">
    <property type="entry name" value="GOLGIN-84"/>
    <property type="match status" value="1"/>
</dbReference>
<dbReference type="EMBL" id="CP126208">
    <property type="protein sequence ID" value="WIA09344.1"/>
    <property type="molecule type" value="Genomic_DNA"/>
</dbReference>
<feature type="region of interest" description="Disordered" evidence="8">
    <location>
        <begin position="137"/>
        <end position="156"/>
    </location>
</feature>
<accession>A0ABY8TJR6</accession>
<keyword evidence="6 9" id="KW-0472">Membrane</keyword>
<gene>
    <name evidence="10" type="ORF">OEZ85_008751</name>
</gene>
<protein>
    <recommendedName>
        <fullName evidence="12">Golgin-84</fullName>
    </recommendedName>
</protein>
<feature type="transmembrane region" description="Helical" evidence="9">
    <location>
        <begin position="393"/>
        <end position="413"/>
    </location>
</feature>
<sequence length="447" mass="47632">MASWLASQLKAAENLLEAVDRTVSSASVVGQAWAPGPGEPVSEPQGPASGDSYSLRQQLGRPFSGTQANSSPQAAQDARIGRLQQELEASARQVAALQGALEAIQEQHQQVLTSKDSIEGGALEALRAELSAAESQLDAERKAHASTKAAATARERDLEEQLGSSSEALAATQRQMQELAGRSRDLEEQHAMAAAEAARLQEQVRQLAEQHSAAQQPDPALLLQLEAEREALGVQLAETQAALLGATQAQHAAEANAASLQQQVLQLQHSLQAAPTRGVPQLEQQLAELQELLYQKQQQLERLSGERQAQMMMLERQVATLKQELGKAHAAAAAASTSSSGRAGHDIIPMDALGEPYQRLARHRKLGGAVQATANFLDTTAASATQLLRQQPLARLAVFLYLGLIHLYVYFLLARMQRQAVMLLAGQDKGAAAGAGPQGHDANALPH</sequence>
<dbReference type="InterPro" id="IPR019177">
    <property type="entry name" value="Golgin_subfamily_A_member_5"/>
</dbReference>
<keyword evidence="11" id="KW-1185">Reference proteome</keyword>
<dbReference type="PANTHER" id="PTHR13815:SF7">
    <property type="entry name" value="GOLGIN SUBFAMILY A MEMBER 5"/>
    <property type="match status" value="1"/>
</dbReference>
<evidence type="ECO:0000256" key="3">
    <source>
        <dbReference type="ARBA" id="ARBA00022989"/>
    </source>
</evidence>
<name>A0ABY8TJR6_TETOB</name>
<keyword evidence="5 7" id="KW-0175">Coiled coil</keyword>
<evidence type="ECO:0008006" key="12">
    <source>
        <dbReference type="Google" id="ProtNLM"/>
    </source>
</evidence>
<evidence type="ECO:0000256" key="4">
    <source>
        <dbReference type="ARBA" id="ARBA00023034"/>
    </source>
</evidence>
<evidence type="ECO:0000256" key="9">
    <source>
        <dbReference type="SAM" id="Phobius"/>
    </source>
</evidence>
<keyword evidence="4" id="KW-0333">Golgi apparatus</keyword>
<evidence type="ECO:0000256" key="2">
    <source>
        <dbReference type="ARBA" id="ARBA00022692"/>
    </source>
</evidence>
<feature type="region of interest" description="Disordered" evidence="8">
    <location>
        <begin position="30"/>
        <end position="80"/>
    </location>
</feature>
<keyword evidence="2 9" id="KW-0812">Transmembrane</keyword>
<evidence type="ECO:0000256" key="1">
    <source>
        <dbReference type="ARBA" id="ARBA00004194"/>
    </source>
</evidence>
<feature type="compositionally biased region" description="Polar residues" evidence="8">
    <location>
        <begin position="64"/>
        <end position="74"/>
    </location>
</feature>
<proteinExistence type="predicted"/>
<evidence type="ECO:0000313" key="10">
    <source>
        <dbReference type="EMBL" id="WIA09344.1"/>
    </source>
</evidence>
<evidence type="ECO:0000313" key="11">
    <source>
        <dbReference type="Proteomes" id="UP001244341"/>
    </source>
</evidence>
<feature type="compositionally biased region" description="Basic and acidic residues" evidence="8">
    <location>
        <begin position="181"/>
        <end position="190"/>
    </location>
</feature>
<comment type="subcellular location">
    <subcellularLocation>
        <location evidence="1">Golgi apparatus membrane</location>
        <topology evidence="1">Single-pass membrane protein</topology>
    </subcellularLocation>
</comment>
<dbReference type="Pfam" id="PF09787">
    <property type="entry name" value="Golgin_A5"/>
    <property type="match status" value="1"/>
</dbReference>
<dbReference type="Proteomes" id="UP001244341">
    <property type="component" value="Chromosome 1b"/>
</dbReference>
<evidence type="ECO:0000256" key="5">
    <source>
        <dbReference type="ARBA" id="ARBA00023054"/>
    </source>
</evidence>
<organism evidence="10 11">
    <name type="scientific">Tetradesmus obliquus</name>
    <name type="common">Green alga</name>
    <name type="synonym">Acutodesmus obliquus</name>
    <dbReference type="NCBI Taxonomy" id="3088"/>
    <lineage>
        <taxon>Eukaryota</taxon>
        <taxon>Viridiplantae</taxon>
        <taxon>Chlorophyta</taxon>
        <taxon>core chlorophytes</taxon>
        <taxon>Chlorophyceae</taxon>
        <taxon>CS clade</taxon>
        <taxon>Sphaeropleales</taxon>
        <taxon>Scenedesmaceae</taxon>
        <taxon>Tetradesmus</taxon>
    </lineage>
</organism>
<feature type="region of interest" description="Disordered" evidence="8">
    <location>
        <begin position="172"/>
        <end position="197"/>
    </location>
</feature>